<organism evidence="1 2">
    <name type="scientific">Schaalia turicensis ACS-279-V-Col4</name>
    <dbReference type="NCBI Taxonomy" id="883077"/>
    <lineage>
        <taxon>Bacteria</taxon>
        <taxon>Bacillati</taxon>
        <taxon>Actinomycetota</taxon>
        <taxon>Actinomycetes</taxon>
        <taxon>Actinomycetales</taxon>
        <taxon>Actinomycetaceae</taxon>
        <taxon>Schaalia</taxon>
    </lineage>
</organism>
<comment type="caution">
    <text evidence="1">The sequence shown here is derived from an EMBL/GenBank/DDBJ whole genome shotgun (WGS) entry which is preliminary data.</text>
</comment>
<dbReference type="HOGENOM" id="CLU_3362777_0_0_11"/>
<dbReference type="EMBL" id="AGWQ01000008">
    <property type="protein sequence ID" value="EJZ85415.1"/>
    <property type="molecule type" value="Genomic_DNA"/>
</dbReference>
<proteinExistence type="predicted"/>
<gene>
    <name evidence="1" type="ORF">HMPREF9241_01415</name>
</gene>
<accession>K0ZD76</accession>
<protein>
    <submittedName>
        <fullName evidence="1">Uncharacterized protein</fullName>
    </submittedName>
</protein>
<evidence type="ECO:0000313" key="2">
    <source>
        <dbReference type="Proteomes" id="UP000003994"/>
    </source>
</evidence>
<evidence type="ECO:0000313" key="1">
    <source>
        <dbReference type="EMBL" id="EJZ85415.1"/>
    </source>
</evidence>
<keyword evidence="2" id="KW-1185">Reference proteome</keyword>
<dbReference type="AlphaFoldDB" id="K0ZD76"/>
<name>K0ZD76_9ACTO</name>
<dbReference type="Proteomes" id="UP000003994">
    <property type="component" value="Unassembled WGS sequence"/>
</dbReference>
<reference evidence="1 2" key="1">
    <citation type="submission" date="2012-07" db="EMBL/GenBank/DDBJ databases">
        <title>The Genome Sequence of Actinomyces turicensis ACS-279-V-COL4.</title>
        <authorList>
            <consortium name="The Broad Institute Genome Sequencing Platform"/>
            <person name="Earl A."/>
            <person name="Ward D."/>
            <person name="Feldgarden M."/>
            <person name="Gevers D."/>
            <person name="Saerens B."/>
            <person name="Vaneechoutte M."/>
            <person name="Walker B."/>
            <person name="Young S.K."/>
            <person name="Zeng Q."/>
            <person name="Gargeya S."/>
            <person name="Fitzgerald M."/>
            <person name="Haas B."/>
            <person name="Abouelleil A."/>
            <person name="Alvarado L."/>
            <person name="Arachchi H.M."/>
            <person name="Berlin A."/>
            <person name="Chapman S.B."/>
            <person name="Goldberg J."/>
            <person name="Griggs A."/>
            <person name="Gujja S."/>
            <person name="Hansen M."/>
            <person name="Howarth C."/>
            <person name="Imamovic A."/>
            <person name="Larimer J."/>
            <person name="McCowen C."/>
            <person name="Montmayeur A."/>
            <person name="Murphy C."/>
            <person name="Neiman D."/>
            <person name="Pearson M."/>
            <person name="Priest M."/>
            <person name="Roberts A."/>
            <person name="Saif S."/>
            <person name="Shea T."/>
            <person name="Sisk P."/>
            <person name="Sykes S."/>
            <person name="Wortman J."/>
            <person name="Nusbaum C."/>
            <person name="Birren B."/>
        </authorList>
    </citation>
    <scope>NUCLEOTIDE SEQUENCE [LARGE SCALE GENOMIC DNA]</scope>
    <source>
        <strain evidence="1 2">ACS-279-V-Col4</strain>
    </source>
</reference>
<sequence length="35" mass="3866">MMPTRFMSTGSTYNKRKADYAVAFIQALKHTKGGG</sequence>